<protein>
    <submittedName>
        <fullName evidence="2">Uncharacterized protein</fullName>
    </submittedName>
</protein>
<dbReference type="EMBL" id="BJXA01000111">
    <property type="protein sequence ID" value="GEM43714.1"/>
    <property type="molecule type" value="Genomic_DNA"/>
</dbReference>
<evidence type="ECO:0000256" key="1">
    <source>
        <dbReference type="SAM" id="MobiDB-lite"/>
    </source>
</evidence>
<dbReference type="Proteomes" id="UP000321424">
    <property type="component" value="Unassembled WGS sequence"/>
</dbReference>
<proteinExistence type="predicted"/>
<keyword evidence="3" id="KW-1185">Reference proteome</keyword>
<reference evidence="2 3" key="1">
    <citation type="submission" date="2019-07" db="EMBL/GenBank/DDBJ databases">
        <title>Whole genome shotgun sequence of Nocardia ninae NBRC 108245.</title>
        <authorList>
            <person name="Hosoyama A."/>
            <person name="Uohara A."/>
            <person name="Ohji S."/>
            <person name="Ichikawa N."/>
        </authorList>
    </citation>
    <scope>NUCLEOTIDE SEQUENCE [LARGE SCALE GENOMIC DNA]</scope>
    <source>
        <strain evidence="2 3">NBRC 108245</strain>
    </source>
</reference>
<feature type="region of interest" description="Disordered" evidence="1">
    <location>
        <begin position="1"/>
        <end position="56"/>
    </location>
</feature>
<feature type="compositionally biased region" description="Low complexity" evidence="1">
    <location>
        <begin position="14"/>
        <end position="26"/>
    </location>
</feature>
<dbReference type="AlphaFoldDB" id="A0A511MSZ7"/>
<organism evidence="2 3">
    <name type="scientific">Nocardia ninae NBRC 108245</name>
    <dbReference type="NCBI Taxonomy" id="1210091"/>
    <lineage>
        <taxon>Bacteria</taxon>
        <taxon>Bacillati</taxon>
        <taxon>Actinomycetota</taxon>
        <taxon>Actinomycetes</taxon>
        <taxon>Mycobacteriales</taxon>
        <taxon>Nocardiaceae</taxon>
        <taxon>Nocardia</taxon>
    </lineage>
</organism>
<evidence type="ECO:0000313" key="2">
    <source>
        <dbReference type="EMBL" id="GEM43714.1"/>
    </source>
</evidence>
<evidence type="ECO:0000313" key="3">
    <source>
        <dbReference type="Proteomes" id="UP000321424"/>
    </source>
</evidence>
<comment type="caution">
    <text evidence="2">The sequence shown here is derived from an EMBL/GenBank/DDBJ whole genome shotgun (WGS) entry which is preliminary data.</text>
</comment>
<gene>
    <name evidence="2" type="ORF">NN4_82330</name>
</gene>
<dbReference type="OrthoDB" id="5125757at2"/>
<name>A0A511MSZ7_9NOCA</name>
<feature type="compositionally biased region" description="Basic and acidic residues" evidence="1">
    <location>
        <begin position="1"/>
        <end position="13"/>
    </location>
</feature>
<sequence>MSTAADRIRENAEKAAAARAARTKNTSGGRQSRNDGTPEPPAPRSHGSGVTVKPIRRTVDLPPELYRRLVDWQNKTAAALGKSRVTSQDVMVALVYELLSDSEVADSVTERIT</sequence>
<dbReference type="RefSeq" id="WP_147142822.1">
    <property type="nucleotide sequence ID" value="NZ_BJXA01000111.1"/>
</dbReference>
<accession>A0A511MSZ7</accession>